<dbReference type="EMBL" id="BRYA01000494">
    <property type="protein sequence ID" value="GMI19453.1"/>
    <property type="molecule type" value="Genomic_DNA"/>
</dbReference>
<protein>
    <recommendedName>
        <fullName evidence="2">Tyrosine-protein kinase ephrin type A/B receptor-like domain-containing protein</fullName>
    </recommendedName>
</protein>
<dbReference type="Gene3D" id="3.30.530.20">
    <property type="match status" value="1"/>
</dbReference>
<accession>A0A9W7FVG6</accession>
<comment type="caution">
    <text evidence="3">The sequence shown here is derived from an EMBL/GenBank/DDBJ whole genome shotgun (WGS) entry which is preliminary data.</text>
</comment>
<dbReference type="SMART" id="SM01411">
    <property type="entry name" value="Ephrin_rec_like"/>
    <property type="match status" value="5"/>
</dbReference>
<dbReference type="InterPro" id="IPR011641">
    <property type="entry name" value="Tyr-kin_ephrin_A/B_rcpt-like"/>
</dbReference>
<evidence type="ECO:0000259" key="2">
    <source>
        <dbReference type="Pfam" id="PF07699"/>
    </source>
</evidence>
<reference evidence="4" key="1">
    <citation type="journal article" date="2023" name="Commun. Biol.">
        <title>Genome analysis of Parmales, the sister group of diatoms, reveals the evolutionary specialization of diatoms from phago-mixotrophs to photoautotrophs.</title>
        <authorList>
            <person name="Ban H."/>
            <person name="Sato S."/>
            <person name="Yoshikawa S."/>
            <person name="Yamada K."/>
            <person name="Nakamura Y."/>
            <person name="Ichinomiya M."/>
            <person name="Sato N."/>
            <person name="Blanc-Mathieu R."/>
            <person name="Endo H."/>
            <person name="Kuwata A."/>
            <person name="Ogata H."/>
        </authorList>
    </citation>
    <scope>NUCLEOTIDE SEQUENCE [LARGE SCALE GENOMIC DNA]</scope>
</reference>
<dbReference type="Proteomes" id="UP001165065">
    <property type="component" value="Unassembled WGS sequence"/>
</dbReference>
<dbReference type="SUPFAM" id="SSF57184">
    <property type="entry name" value="Growth factor receptor domain"/>
    <property type="match status" value="1"/>
</dbReference>
<proteinExistence type="predicted"/>
<feature type="transmembrane region" description="Helical" evidence="1">
    <location>
        <begin position="697"/>
        <end position="718"/>
    </location>
</feature>
<keyword evidence="1" id="KW-1133">Transmembrane helix</keyword>
<feature type="transmembrane region" description="Helical" evidence="1">
    <location>
        <begin position="521"/>
        <end position="540"/>
    </location>
</feature>
<dbReference type="InterPro" id="IPR009030">
    <property type="entry name" value="Growth_fac_rcpt_cys_sf"/>
</dbReference>
<dbReference type="SUPFAM" id="SSF55961">
    <property type="entry name" value="Bet v1-like"/>
    <property type="match status" value="1"/>
</dbReference>
<dbReference type="AlphaFoldDB" id="A0A9W7FVG6"/>
<evidence type="ECO:0000313" key="3">
    <source>
        <dbReference type="EMBL" id="GMI19453.1"/>
    </source>
</evidence>
<sequence>MLCGGGTIPNSNLSACDTCDHGQYSSAGDTTCSTCLKGTYSGTGASSCSVCATGKIADRGSGVCSTCPAGTMSSDDKAACVECSGGTFSGEGESSCSLCPSGKVSGIRSSTCIECPGGSKSSDDKVVCVDCSGGTYSEPGSSSCTLCDGGTYCPPKSDTMEKCPPGKYAGSGSVVCSPCEGETSFNDKAGMSSCKECPVNQQGSSDRTSCRCKSGFASVLTSEGVLDCQCNLGYTYEAGKCTVCPPGTYKEVIGNGACTSCDKAAVRGSFSTTSSILSATADDPATVRPPTSAFNCTCEKGDFLLDGHPPAEPDFVGHGYCSRCPEGANCVERGITLQNLPLKPAYWRSSQDSYKVELCYSPEACPQTNSTGNASTAMQCAEGHEGPICNICRPGYSKSVEGLCEACDKTFVIPIESMVLMVSMLLVFVMIAYFLRRRNLKKLAKRKVKRDERSSMNQIRTKSKILTSFYQILSGYESALQIRFPPVFEKFTRWLSSVANLDALQLVKADCLMETSFYTRLLFSTIAPLLLTLLIFLYMFMARTFTPKEKVLRRKQIRNNCIEAFLGLTYLVFASVSTTIFETFNCVQFGDDETRYLSLDQSLDCDSPKHKAYQLYAISMAFVYPFGITMLYASLLISFRHDIQARDRATNRSLIKIAFLYEMYENENWWFEIFECLRRLVMSGLLIFIKPGTASQIVVAMLLSIFSIVVYVNFAPFLEDGDDVLAAVTQVSIFFTLLGALLVRVKIDNDYDQQIFGYLLIGINLAGVGMVFATKILEPVVFVMGFFDHNHTHNARIKGLTEAHDEDTAFVAYFNDLASSLNKEAGYQDVSSEKMSEKMRTFLAENDATMELRNSYGDGAFDEGRIKFTVALPVVAVKDLILNLDCDLRHKIIEHYQLDTDAERRRTRPYSFAEKKEARLQRRVLYSARKMPFPLKRRDYMVEQFNAETLDGSGHIIVSRSIYDEELFSLTKSKRKGFVRADVLMKGYLLRPSVKTVGSTDITYIACLSYRSKLEEIMSKKGLKKGLKTVVREMRFLEEKVVKEEAPKSFSENPISNPLRKDKSTKSVARARKSALHFSTALTIVTVVALLSSQGTFAQAFEHGGSTAQLSSTATASTSGSSTTSWATLISLAKIAGIVGYFFLYVWALPCLIPMQNFATQGNIVLKEFGLLTIFWMELVIFFAVKS</sequence>
<dbReference type="Gene3D" id="2.10.50.10">
    <property type="entry name" value="Tumor Necrosis Factor Receptor, subunit A, domain 2"/>
    <property type="match status" value="1"/>
</dbReference>
<keyword evidence="1" id="KW-0812">Transmembrane</keyword>
<evidence type="ECO:0000313" key="4">
    <source>
        <dbReference type="Proteomes" id="UP001165065"/>
    </source>
</evidence>
<feature type="transmembrane region" description="Helical" evidence="1">
    <location>
        <begin position="724"/>
        <end position="743"/>
    </location>
</feature>
<feature type="transmembrane region" description="Helical" evidence="1">
    <location>
        <begin position="1165"/>
        <end position="1185"/>
    </location>
</feature>
<feature type="transmembrane region" description="Helical" evidence="1">
    <location>
        <begin position="755"/>
        <end position="773"/>
    </location>
</feature>
<feature type="transmembrane region" description="Helical" evidence="1">
    <location>
        <begin position="1126"/>
        <end position="1153"/>
    </location>
</feature>
<dbReference type="OrthoDB" id="5950997at2759"/>
<feature type="transmembrane region" description="Helical" evidence="1">
    <location>
        <begin position="411"/>
        <end position="435"/>
    </location>
</feature>
<keyword evidence="4" id="KW-1185">Reference proteome</keyword>
<feature type="transmembrane region" description="Helical" evidence="1">
    <location>
        <begin position="561"/>
        <end position="581"/>
    </location>
</feature>
<feature type="transmembrane region" description="Helical" evidence="1">
    <location>
        <begin position="616"/>
        <end position="639"/>
    </location>
</feature>
<dbReference type="InterPro" id="IPR023393">
    <property type="entry name" value="START-like_dom_sf"/>
</dbReference>
<dbReference type="PANTHER" id="PTHR46967">
    <property type="entry name" value="INSULIN-LIKE GROWTH FACTOR BINDING PROTEIN,N-TERMINAL"/>
    <property type="match status" value="1"/>
</dbReference>
<feature type="domain" description="Tyrosine-protein kinase ephrin type A/B receptor-like" evidence="2">
    <location>
        <begin position="233"/>
        <end position="262"/>
    </location>
</feature>
<dbReference type="PANTHER" id="PTHR46967:SF2">
    <property type="entry name" value="SUSHI, VON WILLEBRAND FACTOR TYPE A, EGF AND PENTRAXIN DOMAIN-CONTAINING PROTEIN 1-LIKE"/>
    <property type="match status" value="1"/>
</dbReference>
<organism evidence="3 4">
    <name type="scientific">Triparma columacea</name>
    <dbReference type="NCBI Taxonomy" id="722753"/>
    <lineage>
        <taxon>Eukaryota</taxon>
        <taxon>Sar</taxon>
        <taxon>Stramenopiles</taxon>
        <taxon>Ochrophyta</taxon>
        <taxon>Bolidophyceae</taxon>
        <taxon>Parmales</taxon>
        <taxon>Triparmaceae</taxon>
        <taxon>Triparma</taxon>
    </lineage>
</organism>
<evidence type="ECO:0000256" key="1">
    <source>
        <dbReference type="SAM" id="Phobius"/>
    </source>
</evidence>
<keyword evidence="1" id="KW-0472">Membrane</keyword>
<name>A0A9W7FVG6_9STRA</name>
<feature type="transmembrane region" description="Helical" evidence="1">
    <location>
        <begin position="465"/>
        <end position="484"/>
    </location>
</feature>
<gene>
    <name evidence="3" type="ORF">TrCOL_g8292</name>
</gene>
<dbReference type="Pfam" id="PF07699">
    <property type="entry name" value="Ephrin_rec_like"/>
    <property type="match status" value="1"/>
</dbReference>